<name>A0A8H3EGB2_9LECA</name>
<accession>A0A8H3EGB2</accession>
<dbReference type="AlphaFoldDB" id="A0A8H3EGB2"/>
<gene>
    <name evidence="1" type="ORF">ALECFALPRED_009396</name>
</gene>
<evidence type="ECO:0000313" key="2">
    <source>
        <dbReference type="Proteomes" id="UP000664203"/>
    </source>
</evidence>
<organism evidence="1 2">
    <name type="scientific">Alectoria fallacina</name>
    <dbReference type="NCBI Taxonomy" id="1903189"/>
    <lineage>
        <taxon>Eukaryota</taxon>
        <taxon>Fungi</taxon>
        <taxon>Dikarya</taxon>
        <taxon>Ascomycota</taxon>
        <taxon>Pezizomycotina</taxon>
        <taxon>Lecanoromycetes</taxon>
        <taxon>OSLEUM clade</taxon>
        <taxon>Lecanoromycetidae</taxon>
        <taxon>Lecanorales</taxon>
        <taxon>Lecanorineae</taxon>
        <taxon>Parmeliaceae</taxon>
        <taxon>Alectoria</taxon>
    </lineage>
</organism>
<evidence type="ECO:0000313" key="1">
    <source>
        <dbReference type="EMBL" id="CAF9904713.1"/>
    </source>
</evidence>
<comment type="caution">
    <text evidence="1">The sequence shown here is derived from an EMBL/GenBank/DDBJ whole genome shotgun (WGS) entry which is preliminary data.</text>
</comment>
<dbReference type="Proteomes" id="UP000664203">
    <property type="component" value="Unassembled WGS sequence"/>
</dbReference>
<sequence>MSLWRYVSVRLPHSIPSTNGPADPFAIFSRGRASTLALGSTMAWAGLGLFLSDKAEEVFGLKPTENDKEGLKAVLPRVRRVD</sequence>
<protein>
    <submittedName>
        <fullName evidence="1">Uncharacterized protein</fullName>
    </submittedName>
</protein>
<dbReference type="OrthoDB" id="2555959at2759"/>
<reference evidence="1" key="1">
    <citation type="submission" date="2021-03" db="EMBL/GenBank/DDBJ databases">
        <authorList>
            <person name="Tagirdzhanova G."/>
        </authorList>
    </citation>
    <scope>NUCLEOTIDE SEQUENCE</scope>
</reference>
<keyword evidence="2" id="KW-1185">Reference proteome</keyword>
<proteinExistence type="predicted"/>
<dbReference type="EMBL" id="CAJPDR010000007">
    <property type="protein sequence ID" value="CAF9904713.1"/>
    <property type="molecule type" value="Genomic_DNA"/>
</dbReference>